<dbReference type="Proteomes" id="UP001146120">
    <property type="component" value="Unassembled WGS sequence"/>
</dbReference>
<dbReference type="InterPro" id="IPR001680">
    <property type="entry name" value="WD40_rpt"/>
</dbReference>
<keyword evidence="2 5" id="KW-0853">WD repeat</keyword>
<proteinExistence type="predicted"/>
<dbReference type="PROSITE" id="PS00678">
    <property type="entry name" value="WD_REPEATS_1"/>
    <property type="match status" value="1"/>
</dbReference>
<evidence type="ECO:0000313" key="6">
    <source>
        <dbReference type="EMBL" id="DAZ98465.1"/>
    </source>
</evidence>
<reference evidence="6" key="2">
    <citation type="journal article" date="2023" name="Microbiol Resour">
        <title>Decontamination and Annotation of the Draft Genome Sequence of the Oomycete Lagenidium giganteum ARSEF 373.</title>
        <authorList>
            <person name="Morgan W.R."/>
            <person name="Tartar A."/>
        </authorList>
    </citation>
    <scope>NUCLEOTIDE SEQUENCE</scope>
    <source>
        <strain evidence="6">ARSEF 373</strain>
    </source>
</reference>
<dbReference type="EMBL" id="DAKRPA010000106">
    <property type="protein sequence ID" value="DAZ98465.1"/>
    <property type="molecule type" value="Genomic_DNA"/>
</dbReference>
<keyword evidence="3" id="KW-0677">Repeat</keyword>
<dbReference type="InterPro" id="IPR011992">
    <property type="entry name" value="EF-hand-dom_pair"/>
</dbReference>
<keyword evidence="7" id="KW-1185">Reference proteome</keyword>
<dbReference type="PANTHER" id="PTHR13720">
    <property type="entry name" value="WD-40 REPEAT PROTEIN"/>
    <property type="match status" value="1"/>
</dbReference>
<protein>
    <submittedName>
        <fullName evidence="6">Uncharacterized protein</fullName>
    </submittedName>
</protein>
<dbReference type="InterPro" id="IPR050630">
    <property type="entry name" value="WD_repeat_EMAP"/>
</dbReference>
<dbReference type="Gene3D" id="1.10.238.10">
    <property type="entry name" value="EF-hand"/>
    <property type="match status" value="1"/>
</dbReference>
<evidence type="ECO:0000256" key="1">
    <source>
        <dbReference type="ARBA" id="ARBA00004138"/>
    </source>
</evidence>
<organism evidence="6 7">
    <name type="scientific">Lagenidium giganteum</name>
    <dbReference type="NCBI Taxonomy" id="4803"/>
    <lineage>
        <taxon>Eukaryota</taxon>
        <taxon>Sar</taxon>
        <taxon>Stramenopiles</taxon>
        <taxon>Oomycota</taxon>
        <taxon>Peronosporomycetes</taxon>
        <taxon>Pythiales</taxon>
        <taxon>Pythiaceae</taxon>
    </lineage>
</organism>
<evidence type="ECO:0000313" key="7">
    <source>
        <dbReference type="Proteomes" id="UP001146120"/>
    </source>
</evidence>
<accession>A0AAV2YU86</accession>
<dbReference type="PROSITE" id="PS50082">
    <property type="entry name" value="WD_REPEATS_2"/>
    <property type="match status" value="1"/>
</dbReference>
<reference evidence="6" key="1">
    <citation type="submission" date="2022-11" db="EMBL/GenBank/DDBJ databases">
        <authorList>
            <person name="Morgan W.R."/>
            <person name="Tartar A."/>
        </authorList>
    </citation>
    <scope>NUCLEOTIDE SEQUENCE</scope>
    <source>
        <strain evidence="6">ARSEF 373</strain>
    </source>
</reference>
<keyword evidence="4" id="KW-0966">Cell projection</keyword>
<feature type="repeat" description="WD" evidence="5">
    <location>
        <begin position="3"/>
        <end position="45"/>
    </location>
</feature>
<sequence length="246" mass="27809">MGLIAHPAGISNIDVSFDGNYLITAGGKDLVVNLWEIHTNQLDLVELTGGEALEPYLSLLEGGKDGDFYNEIVDYFYFAQLRVQGENATAAREITARIPLHEIPNVMRALGFYPTEEEIQHMWSEVKYSKFTQTTQTIESIDLQELIKLYVNHRPVFGIGKAQIERAFEIFGAQPSLRWDTLQRRLLSKGERMTEDELRSCLDALVVADETKGEDELMDYDYTAVTFADKVLGFDDYDAAPTDKLV</sequence>
<evidence type="ECO:0000256" key="3">
    <source>
        <dbReference type="ARBA" id="ARBA00022737"/>
    </source>
</evidence>
<evidence type="ECO:0000256" key="4">
    <source>
        <dbReference type="ARBA" id="ARBA00023273"/>
    </source>
</evidence>
<gene>
    <name evidence="6" type="ORF">N0F65_001166</name>
</gene>
<evidence type="ECO:0000256" key="2">
    <source>
        <dbReference type="ARBA" id="ARBA00022574"/>
    </source>
</evidence>
<dbReference type="InterPro" id="IPR019775">
    <property type="entry name" value="WD40_repeat_CS"/>
</dbReference>
<dbReference type="GO" id="GO:0031514">
    <property type="term" value="C:motile cilium"/>
    <property type="evidence" value="ECO:0007669"/>
    <property type="project" value="TreeGrafter"/>
</dbReference>
<dbReference type="PANTHER" id="PTHR13720:SF13">
    <property type="entry name" value="CILIA- AND FLAGELLA-ASSOCIATED PROTEIN 251"/>
    <property type="match status" value="1"/>
</dbReference>
<comment type="subcellular location">
    <subcellularLocation>
        <location evidence="1">Cell projection</location>
        <location evidence="1">Cilium</location>
    </subcellularLocation>
</comment>
<comment type="caution">
    <text evidence="6">The sequence shown here is derived from an EMBL/GenBank/DDBJ whole genome shotgun (WGS) entry which is preliminary data.</text>
</comment>
<evidence type="ECO:0000256" key="5">
    <source>
        <dbReference type="PROSITE-ProRule" id="PRU00221"/>
    </source>
</evidence>
<dbReference type="SUPFAM" id="SSF47473">
    <property type="entry name" value="EF-hand"/>
    <property type="match status" value="1"/>
</dbReference>
<dbReference type="AlphaFoldDB" id="A0AAV2YU86"/>
<name>A0AAV2YU86_9STRA</name>